<protein>
    <recommendedName>
        <fullName evidence="3">DUF3817 domain-containing protein</fullName>
    </recommendedName>
</protein>
<dbReference type="RefSeq" id="WP_086158096.1">
    <property type="nucleotide sequence ID" value="NZ_CP021121.1"/>
</dbReference>
<dbReference type="Proteomes" id="UP000194218">
    <property type="component" value="Chromosome"/>
</dbReference>
<evidence type="ECO:0000313" key="1">
    <source>
        <dbReference type="EMBL" id="ARQ68589.1"/>
    </source>
</evidence>
<dbReference type="AlphaFoldDB" id="A0A1W7CV83"/>
<evidence type="ECO:0008006" key="3">
    <source>
        <dbReference type="Google" id="ProtNLM"/>
    </source>
</evidence>
<gene>
    <name evidence="1" type="ORF">CAG99_06720</name>
</gene>
<accession>A0A1W7CV83</accession>
<reference evidence="1 2" key="1">
    <citation type="submission" date="2017-05" db="EMBL/GenBank/DDBJ databases">
        <title>Complete genome sequence of Streptomyces sp. SCSIO 03032 revealed the diverse biosynthetic pathways for its bioactive secondary metabolites.</title>
        <authorList>
            <person name="Ma L."/>
            <person name="Zhu Y."/>
            <person name="Zhang W."/>
            <person name="Zhang G."/>
            <person name="Tian X."/>
            <person name="Zhang S."/>
            <person name="Zhang C."/>
        </authorList>
    </citation>
    <scope>NUCLEOTIDE SEQUENCE [LARGE SCALE GENOMIC DNA]</scope>
    <source>
        <strain evidence="1 2">SCSIO 03032</strain>
    </source>
</reference>
<sequence>MRALRVAAAVEAGSLAALLLNLFTVHAEAVSSLLGPLHGTAYLVTVVIAWPVRPARFRALVPGVGGLLAARHRPPTPPA</sequence>
<dbReference type="EMBL" id="CP021121">
    <property type="protein sequence ID" value="ARQ68589.1"/>
    <property type="molecule type" value="Genomic_DNA"/>
</dbReference>
<name>A0A1W7CV83_9ACTN</name>
<dbReference type="OrthoDB" id="3830534at2"/>
<dbReference type="KEGG" id="smao:CAG99_06720"/>
<organism evidence="1 2">
    <name type="scientific">Streptomyces marincola</name>
    <dbReference type="NCBI Taxonomy" id="2878388"/>
    <lineage>
        <taxon>Bacteria</taxon>
        <taxon>Bacillati</taxon>
        <taxon>Actinomycetota</taxon>
        <taxon>Actinomycetes</taxon>
        <taxon>Kitasatosporales</taxon>
        <taxon>Streptomycetaceae</taxon>
        <taxon>Streptomyces</taxon>
    </lineage>
</organism>
<evidence type="ECO:0000313" key="2">
    <source>
        <dbReference type="Proteomes" id="UP000194218"/>
    </source>
</evidence>
<proteinExistence type="predicted"/>
<keyword evidence="2" id="KW-1185">Reference proteome</keyword>